<dbReference type="EMBL" id="SLUP01000002">
    <property type="protein sequence ID" value="TCL67480.1"/>
    <property type="molecule type" value="Genomic_DNA"/>
</dbReference>
<reference evidence="1 2" key="1">
    <citation type="submission" date="2019-03" db="EMBL/GenBank/DDBJ databases">
        <title>Genomic Encyclopedia of Type Strains, Phase IV (KMG-IV): sequencing the most valuable type-strain genomes for metagenomic binning, comparative biology and taxonomic classification.</title>
        <authorList>
            <person name="Goeker M."/>
        </authorList>
    </citation>
    <scope>NUCLEOTIDE SEQUENCE [LARGE SCALE GENOMIC DNA]</scope>
    <source>
        <strain evidence="1 2">DSM 18792</strain>
    </source>
</reference>
<organism evidence="1 2">
    <name type="scientific">Mariniflexile fucanivorans</name>
    <dbReference type="NCBI Taxonomy" id="264023"/>
    <lineage>
        <taxon>Bacteria</taxon>
        <taxon>Pseudomonadati</taxon>
        <taxon>Bacteroidota</taxon>
        <taxon>Flavobacteriia</taxon>
        <taxon>Flavobacteriales</taxon>
        <taxon>Flavobacteriaceae</taxon>
        <taxon>Mariniflexile</taxon>
    </lineage>
</organism>
<proteinExistence type="predicted"/>
<accession>A0A4R1RNI3</accession>
<keyword evidence="2" id="KW-1185">Reference proteome</keyword>
<dbReference type="Proteomes" id="UP000295455">
    <property type="component" value="Unassembled WGS sequence"/>
</dbReference>
<evidence type="ECO:0000313" key="2">
    <source>
        <dbReference type="Proteomes" id="UP000295455"/>
    </source>
</evidence>
<dbReference type="Gene3D" id="1.10.132.120">
    <property type="match status" value="1"/>
</dbReference>
<comment type="caution">
    <text evidence="1">The sequence shown here is derived from an EMBL/GenBank/DDBJ whole genome shotgun (WGS) entry which is preliminary data.</text>
</comment>
<dbReference type="AlphaFoldDB" id="A0A4R1RNI3"/>
<name>A0A4R1RNI3_9FLAO</name>
<gene>
    <name evidence="1" type="ORF">EV196_10236</name>
</gene>
<dbReference type="RefSeq" id="WP_165876095.1">
    <property type="nucleotide sequence ID" value="NZ_OX156936.1"/>
</dbReference>
<protein>
    <submittedName>
        <fullName evidence="1">Uncharacterized protein</fullName>
    </submittedName>
</protein>
<sequence>MYSPYIREVMGEEFSAKYFRTQSETMIASIALAELGVVNKEDQKLLDENIKAAIS</sequence>
<evidence type="ECO:0000313" key="1">
    <source>
        <dbReference type="EMBL" id="TCL67480.1"/>
    </source>
</evidence>